<protein>
    <recommendedName>
        <fullName evidence="2">FecR N-terminal domain-containing protein</fullName>
    </recommendedName>
</protein>
<evidence type="ECO:0000259" key="2">
    <source>
        <dbReference type="Pfam" id="PF16220"/>
    </source>
</evidence>
<dbReference type="AlphaFoldDB" id="A0A2U1SRH0"/>
<evidence type="ECO:0000313" key="4">
    <source>
        <dbReference type="Proteomes" id="UP000245137"/>
    </source>
</evidence>
<accession>A0A2U1SRH0</accession>
<dbReference type="Proteomes" id="UP000245137">
    <property type="component" value="Unassembled WGS sequence"/>
</dbReference>
<dbReference type="InterPro" id="IPR032623">
    <property type="entry name" value="FecR_N"/>
</dbReference>
<feature type="region of interest" description="Disordered" evidence="1">
    <location>
        <begin position="72"/>
        <end position="112"/>
    </location>
</feature>
<reference evidence="3 4" key="1">
    <citation type="journal article" date="2018" name="Appl. Microbiol. Biotechnol.">
        <title>Co-cultivation of the strictly anaerobic methanogen Methanosarcina barkeri with aerobic methanotrophs in an oxygen-limited membrane bioreactor.</title>
        <authorList>
            <person name="In 't Zandt M.H."/>
            <person name="van den Bosch T.J.M."/>
            <person name="Rijkers R."/>
            <person name="van Kessel M.A.H.J."/>
            <person name="Jetten M.S.M."/>
            <person name="Welte C.U."/>
        </authorList>
    </citation>
    <scope>NUCLEOTIDE SEQUENCE [LARGE SCALE GENOMIC DNA]</scope>
    <source>
        <strain evidence="3 4">DSM 17706</strain>
    </source>
</reference>
<feature type="compositionally biased region" description="Low complexity" evidence="1">
    <location>
        <begin position="72"/>
        <end position="89"/>
    </location>
</feature>
<dbReference type="RefSeq" id="WP_108916899.1">
    <property type="nucleotide sequence ID" value="NZ_BGJY01000012.1"/>
</dbReference>
<name>A0A2U1SRH0_METSR</name>
<sequence>MEPDDPTPDLDPLLCEALSWVVRMHSGEATRAHLVELQQWRGMRFEHEEAFREASRLWRACREAARELAEEAAAATAAADPPPAGARCDPLQDRLSTGSDASRIRLFSPKGR</sequence>
<comment type="caution">
    <text evidence="3">The sequence shown here is derived from an EMBL/GenBank/DDBJ whole genome shotgun (WGS) entry which is preliminary data.</text>
</comment>
<dbReference type="EMBL" id="PUIV01000010">
    <property type="protein sequence ID" value="PWB94200.1"/>
    <property type="molecule type" value="Genomic_DNA"/>
</dbReference>
<feature type="domain" description="FecR N-terminal" evidence="2">
    <location>
        <begin position="16"/>
        <end position="57"/>
    </location>
</feature>
<evidence type="ECO:0000313" key="3">
    <source>
        <dbReference type="EMBL" id="PWB94200.1"/>
    </source>
</evidence>
<gene>
    <name evidence="3" type="ORF">C5689_08760</name>
</gene>
<dbReference type="Pfam" id="PF16220">
    <property type="entry name" value="DUF4880"/>
    <property type="match status" value="1"/>
</dbReference>
<proteinExistence type="predicted"/>
<organism evidence="3 4">
    <name type="scientific">Methylosinus sporium</name>
    <dbReference type="NCBI Taxonomy" id="428"/>
    <lineage>
        <taxon>Bacteria</taxon>
        <taxon>Pseudomonadati</taxon>
        <taxon>Pseudomonadota</taxon>
        <taxon>Alphaproteobacteria</taxon>
        <taxon>Hyphomicrobiales</taxon>
        <taxon>Methylocystaceae</taxon>
        <taxon>Methylosinus</taxon>
    </lineage>
</organism>
<keyword evidence="4" id="KW-1185">Reference proteome</keyword>
<evidence type="ECO:0000256" key="1">
    <source>
        <dbReference type="SAM" id="MobiDB-lite"/>
    </source>
</evidence>